<name>A0A2T0UDA2_9MICO</name>
<comment type="caution">
    <text evidence="11">The sequence shown here is derived from an EMBL/GenBank/DDBJ whole genome shotgun (WGS) entry which is preliminary data.</text>
</comment>
<dbReference type="InterPro" id="IPR036900">
    <property type="entry name" value="A-D-PHexomutase_C_sf"/>
</dbReference>
<dbReference type="OrthoDB" id="9803322at2"/>
<dbReference type="EMBL" id="PVTI01000021">
    <property type="protein sequence ID" value="PRY55838.1"/>
    <property type="molecule type" value="Genomic_DNA"/>
</dbReference>
<dbReference type="InterPro" id="IPR005846">
    <property type="entry name" value="A-D-PHexomutase_a/b/a-III"/>
</dbReference>
<dbReference type="InterPro" id="IPR005843">
    <property type="entry name" value="A-D-PHexomutase_C"/>
</dbReference>
<keyword evidence="4" id="KW-0479">Metal-binding</keyword>
<evidence type="ECO:0000313" key="11">
    <source>
        <dbReference type="EMBL" id="PRY55838.1"/>
    </source>
</evidence>
<evidence type="ECO:0000259" key="8">
    <source>
        <dbReference type="Pfam" id="PF02878"/>
    </source>
</evidence>
<dbReference type="RefSeq" id="WP_106298249.1">
    <property type="nucleotide sequence ID" value="NZ_PVTI01000021.1"/>
</dbReference>
<dbReference type="GO" id="GO:0046872">
    <property type="term" value="F:metal ion binding"/>
    <property type="evidence" value="ECO:0007669"/>
    <property type="project" value="UniProtKB-KW"/>
</dbReference>
<protein>
    <submittedName>
        <fullName evidence="11">Phosphomannomutase</fullName>
    </submittedName>
</protein>
<feature type="domain" description="Alpha-D-phosphohexomutase alpha/beta/alpha" evidence="10">
    <location>
        <begin position="290"/>
        <end position="401"/>
    </location>
</feature>
<evidence type="ECO:0000259" key="7">
    <source>
        <dbReference type="Pfam" id="PF00408"/>
    </source>
</evidence>
<dbReference type="Proteomes" id="UP000237822">
    <property type="component" value="Unassembled WGS sequence"/>
</dbReference>
<evidence type="ECO:0000256" key="1">
    <source>
        <dbReference type="ARBA" id="ARBA00001946"/>
    </source>
</evidence>
<dbReference type="SUPFAM" id="SSF53738">
    <property type="entry name" value="Phosphoglucomutase, first 3 domains"/>
    <property type="match status" value="3"/>
</dbReference>
<evidence type="ECO:0000256" key="6">
    <source>
        <dbReference type="ARBA" id="ARBA00023235"/>
    </source>
</evidence>
<dbReference type="AlphaFoldDB" id="A0A2T0UDA2"/>
<dbReference type="Pfam" id="PF02880">
    <property type="entry name" value="PGM_PMM_III"/>
    <property type="match status" value="1"/>
</dbReference>
<dbReference type="InterPro" id="IPR005845">
    <property type="entry name" value="A-D-PHexomutase_a/b/a-II"/>
</dbReference>
<dbReference type="Gene3D" id="3.30.310.50">
    <property type="entry name" value="Alpha-D-phosphohexomutase, C-terminal domain"/>
    <property type="match status" value="1"/>
</dbReference>
<dbReference type="PANTHER" id="PTHR43771">
    <property type="entry name" value="PHOSPHOMANNOMUTASE"/>
    <property type="match status" value="1"/>
</dbReference>
<feature type="domain" description="Alpha-D-phosphohexomutase C-terminal" evidence="7">
    <location>
        <begin position="408"/>
        <end position="487"/>
    </location>
</feature>
<evidence type="ECO:0000256" key="3">
    <source>
        <dbReference type="ARBA" id="ARBA00022553"/>
    </source>
</evidence>
<sequence length="493" mass="51867">MPAAHVARQRASRVAGVPHQLTDFVKAYDVRGLVPEQLDVDVAWALGAAFAEVVVAREGGTGCVIGHDMRATSPELSQAFGTGVASRGVDVTHIGLASTDQLYFASGSLDLAGAMFTASHNPAAYNGIKLCRPGARPVGQDSGLAEVRDLAQEILDGTGELRRSDVGATTDRDVLADYAGFLRGLVDLSGGRPLTVVVDAGNGMAGHTVPAVLGTQAGLPELPLTIIPLYFELDGTFPNHEANPLEPENLRDLQAAVVEHGADLGLAFDGDADRCFVVDERGEPVSPSAITALIATREVAREVAAGRTPQDVAIVHNVITSAQVPEVIAGLGARAVRTRVGHSFIKGEMARADAVFGGEHSAHYYFRDFWFADTGMLAAMHVLAALGEQDGPLSALMGDYTAYVASGEINSTVDDQAASTEAVRAWAADKDVTVDELDGLTLTHAGSGNDDTMWWLNLRASNTEPLLRLNVEAADADTMARVRDDVLTIVRGS</sequence>
<gene>
    <name evidence="11" type="ORF">BCF74_12115</name>
</gene>
<dbReference type="Gene3D" id="3.40.120.10">
    <property type="entry name" value="Alpha-D-Glucose-1,6-Bisphosphate, subunit A, domain 3"/>
    <property type="match status" value="3"/>
</dbReference>
<dbReference type="CDD" id="cd03089">
    <property type="entry name" value="PMM_PGM"/>
    <property type="match status" value="1"/>
</dbReference>
<dbReference type="SUPFAM" id="SSF55957">
    <property type="entry name" value="Phosphoglucomutase, C-terminal domain"/>
    <property type="match status" value="1"/>
</dbReference>
<dbReference type="PANTHER" id="PTHR43771:SF1">
    <property type="entry name" value="PHOSPHOMANNOMUTASE"/>
    <property type="match status" value="1"/>
</dbReference>
<comment type="cofactor">
    <cofactor evidence="1">
        <name>Mg(2+)</name>
        <dbReference type="ChEBI" id="CHEBI:18420"/>
    </cofactor>
</comment>
<dbReference type="Pfam" id="PF02879">
    <property type="entry name" value="PGM_PMM_II"/>
    <property type="match status" value="1"/>
</dbReference>
<evidence type="ECO:0000313" key="12">
    <source>
        <dbReference type="Proteomes" id="UP000237822"/>
    </source>
</evidence>
<dbReference type="InterPro" id="IPR005844">
    <property type="entry name" value="A-D-PHexomutase_a/b/a-I"/>
</dbReference>
<dbReference type="Pfam" id="PF00408">
    <property type="entry name" value="PGM_PMM_IV"/>
    <property type="match status" value="1"/>
</dbReference>
<dbReference type="Pfam" id="PF02878">
    <property type="entry name" value="PGM_PMM_I"/>
    <property type="match status" value="1"/>
</dbReference>
<keyword evidence="3" id="KW-0597">Phosphoprotein</keyword>
<dbReference type="NCBIfam" id="NF007088">
    <property type="entry name" value="PRK09542.1"/>
    <property type="match status" value="1"/>
</dbReference>
<keyword evidence="6" id="KW-0413">Isomerase</keyword>
<dbReference type="PRINTS" id="PR00509">
    <property type="entry name" value="PGMPMM"/>
</dbReference>
<dbReference type="GO" id="GO:0016868">
    <property type="term" value="F:intramolecular phosphotransferase activity"/>
    <property type="evidence" value="ECO:0007669"/>
    <property type="project" value="InterPro"/>
</dbReference>
<feature type="domain" description="Alpha-D-phosphohexomutase alpha/beta/alpha" evidence="9">
    <location>
        <begin position="178"/>
        <end position="282"/>
    </location>
</feature>
<organism evidence="11 12">
    <name type="scientific">Knoellia remsis</name>
    <dbReference type="NCBI Taxonomy" id="407159"/>
    <lineage>
        <taxon>Bacteria</taxon>
        <taxon>Bacillati</taxon>
        <taxon>Actinomycetota</taxon>
        <taxon>Actinomycetes</taxon>
        <taxon>Micrococcales</taxon>
        <taxon>Intrasporangiaceae</taxon>
        <taxon>Knoellia</taxon>
    </lineage>
</organism>
<evidence type="ECO:0000259" key="9">
    <source>
        <dbReference type="Pfam" id="PF02879"/>
    </source>
</evidence>
<proteinExistence type="inferred from homology"/>
<feature type="domain" description="Alpha-D-phosphohexomutase alpha/beta/alpha" evidence="8">
    <location>
        <begin position="26"/>
        <end position="142"/>
    </location>
</feature>
<dbReference type="GO" id="GO:0005975">
    <property type="term" value="P:carbohydrate metabolic process"/>
    <property type="evidence" value="ECO:0007669"/>
    <property type="project" value="InterPro"/>
</dbReference>
<accession>A0A2T0UDA2</accession>
<evidence type="ECO:0000259" key="10">
    <source>
        <dbReference type="Pfam" id="PF02880"/>
    </source>
</evidence>
<dbReference type="InterPro" id="IPR016055">
    <property type="entry name" value="A-D-PHexomutase_a/b/a-I/II/III"/>
</dbReference>
<keyword evidence="12" id="KW-1185">Reference proteome</keyword>
<evidence type="ECO:0000256" key="4">
    <source>
        <dbReference type="ARBA" id="ARBA00022723"/>
    </source>
</evidence>
<keyword evidence="5" id="KW-0460">Magnesium</keyword>
<comment type="similarity">
    <text evidence="2">Belongs to the phosphohexose mutase family.</text>
</comment>
<evidence type="ECO:0000256" key="5">
    <source>
        <dbReference type="ARBA" id="ARBA00022842"/>
    </source>
</evidence>
<reference evidence="11 12" key="1">
    <citation type="submission" date="2018-03" db="EMBL/GenBank/DDBJ databases">
        <title>Genomic Encyclopedia of Archaeal and Bacterial Type Strains, Phase II (KMG-II): from individual species to whole genera.</title>
        <authorList>
            <person name="Goeker M."/>
        </authorList>
    </citation>
    <scope>NUCLEOTIDE SEQUENCE [LARGE SCALE GENOMIC DNA]</scope>
    <source>
        <strain evidence="11 12">ATCC BAA-1496</strain>
    </source>
</reference>
<evidence type="ECO:0000256" key="2">
    <source>
        <dbReference type="ARBA" id="ARBA00010231"/>
    </source>
</evidence>
<dbReference type="InterPro" id="IPR005841">
    <property type="entry name" value="Alpha-D-phosphohexomutase_SF"/>
</dbReference>